<dbReference type="PANTHER" id="PTHR46696">
    <property type="entry name" value="P450, PUTATIVE (EUROFUNG)-RELATED"/>
    <property type="match status" value="1"/>
</dbReference>
<evidence type="ECO:0000256" key="3">
    <source>
        <dbReference type="ARBA" id="ARBA00022723"/>
    </source>
</evidence>
<evidence type="ECO:0000256" key="2">
    <source>
        <dbReference type="ARBA" id="ARBA00022617"/>
    </source>
</evidence>
<dbReference type="InterPro" id="IPR017972">
    <property type="entry name" value="Cyt_P450_CS"/>
</dbReference>
<keyword evidence="2 7" id="KW-0349">Heme</keyword>
<dbReference type="SUPFAM" id="SSF48264">
    <property type="entry name" value="Cytochrome P450"/>
    <property type="match status" value="1"/>
</dbReference>
<dbReference type="GO" id="GO:0005506">
    <property type="term" value="F:iron ion binding"/>
    <property type="evidence" value="ECO:0007669"/>
    <property type="project" value="InterPro"/>
</dbReference>
<reference evidence="8 9" key="1">
    <citation type="submission" date="2020-08" db="EMBL/GenBank/DDBJ databases">
        <title>Sequencing the genomes of 1000 actinobacteria strains.</title>
        <authorList>
            <person name="Klenk H.-P."/>
        </authorList>
    </citation>
    <scope>NUCLEOTIDE SEQUENCE [LARGE SCALE GENOMIC DNA]</scope>
    <source>
        <strain evidence="8 9">DSM 40483</strain>
    </source>
</reference>
<proteinExistence type="inferred from homology"/>
<sequence>MTTEHALTVPSPREAGCPFDVPRPYRQAAEEGPVVKAATLSGGECWMITRHEEVHAVLGDRRFSADALLPNFPLMTEELRKMVAESRKSTPEIDEQEHIRRRRMLTAEFKGKRVEALRPQIQSMVDGILDGMIADGGPVDLVSRFALPVPAAVICLLLGVPFEDHQFFKDRARQMLDFRVGPEAMMKARIELTEYMNKLTAEKQQQPDEALISTLLTKGELATDEVAGTALLLLLGGLETTSSMLSLSTLALLQHPEQLAQLRADSSLIKGAVEELLRYLTVVQNGLARVALEDVEIGGQLIKAGDGVLCMLSIANRDETVYPGGHELDLQRGARTHLSFGFGIHQCVGQTLARAELQIALETLLRRLPELRLTVPVEELRFRDSLGFYGVEELPVDW</sequence>
<keyword evidence="5 7" id="KW-0408">Iron</keyword>
<dbReference type="GO" id="GO:0016705">
    <property type="term" value="F:oxidoreductase activity, acting on paired donors, with incorporation or reduction of molecular oxygen"/>
    <property type="evidence" value="ECO:0007669"/>
    <property type="project" value="InterPro"/>
</dbReference>
<dbReference type="Proteomes" id="UP000565089">
    <property type="component" value="Unassembled WGS sequence"/>
</dbReference>
<accession>A0A7W7DLE6</accession>
<dbReference type="EMBL" id="JACHMS010000001">
    <property type="protein sequence ID" value="MBB4712588.1"/>
    <property type="molecule type" value="Genomic_DNA"/>
</dbReference>
<evidence type="ECO:0000313" key="8">
    <source>
        <dbReference type="EMBL" id="MBB4712588.1"/>
    </source>
</evidence>
<evidence type="ECO:0000256" key="5">
    <source>
        <dbReference type="ARBA" id="ARBA00023004"/>
    </source>
</evidence>
<dbReference type="Pfam" id="PF00067">
    <property type="entry name" value="p450"/>
    <property type="match status" value="1"/>
</dbReference>
<evidence type="ECO:0000256" key="1">
    <source>
        <dbReference type="ARBA" id="ARBA00010617"/>
    </source>
</evidence>
<comment type="similarity">
    <text evidence="1 7">Belongs to the cytochrome P450 family.</text>
</comment>
<dbReference type="FunFam" id="1.10.630.10:FF:000018">
    <property type="entry name" value="Cytochrome P450 monooxygenase"/>
    <property type="match status" value="1"/>
</dbReference>
<keyword evidence="3 7" id="KW-0479">Metal-binding</keyword>
<evidence type="ECO:0000256" key="7">
    <source>
        <dbReference type="RuleBase" id="RU000461"/>
    </source>
</evidence>
<dbReference type="PRINTS" id="PR00359">
    <property type="entry name" value="BP450"/>
</dbReference>
<dbReference type="InterPro" id="IPR002397">
    <property type="entry name" value="Cyt_P450_B"/>
</dbReference>
<dbReference type="Gene3D" id="1.10.630.10">
    <property type="entry name" value="Cytochrome P450"/>
    <property type="match status" value="1"/>
</dbReference>
<keyword evidence="4 7" id="KW-0560">Oxidoreductase</keyword>
<dbReference type="CDD" id="cd11030">
    <property type="entry name" value="CYP105-like"/>
    <property type="match status" value="1"/>
</dbReference>
<evidence type="ECO:0000256" key="6">
    <source>
        <dbReference type="ARBA" id="ARBA00023033"/>
    </source>
</evidence>
<protein>
    <submittedName>
        <fullName evidence="8">Cytochrome P450</fullName>
    </submittedName>
</protein>
<gene>
    <name evidence="8" type="ORF">BJ965_002470</name>
</gene>
<dbReference type="GeneID" id="95794457"/>
<dbReference type="AlphaFoldDB" id="A0A7W7DLE6"/>
<dbReference type="PROSITE" id="PS00086">
    <property type="entry name" value="CYTOCHROME_P450"/>
    <property type="match status" value="1"/>
</dbReference>
<name>A0A7W7DLE6_9ACTN</name>
<dbReference type="GO" id="GO:0020037">
    <property type="term" value="F:heme binding"/>
    <property type="evidence" value="ECO:0007669"/>
    <property type="project" value="InterPro"/>
</dbReference>
<evidence type="ECO:0000313" key="9">
    <source>
        <dbReference type="Proteomes" id="UP000565089"/>
    </source>
</evidence>
<dbReference type="InterPro" id="IPR036396">
    <property type="entry name" value="Cyt_P450_sf"/>
</dbReference>
<dbReference type="PRINTS" id="PR00385">
    <property type="entry name" value="P450"/>
</dbReference>
<evidence type="ECO:0000256" key="4">
    <source>
        <dbReference type="ARBA" id="ARBA00023002"/>
    </source>
</evidence>
<keyword evidence="6 7" id="KW-0503">Monooxygenase</keyword>
<dbReference type="GO" id="GO:0004497">
    <property type="term" value="F:monooxygenase activity"/>
    <property type="evidence" value="ECO:0007669"/>
    <property type="project" value="UniProtKB-KW"/>
</dbReference>
<comment type="caution">
    <text evidence="8">The sequence shown here is derived from an EMBL/GenBank/DDBJ whole genome shotgun (WGS) entry which is preliminary data.</text>
</comment>
<dbReference type="PANTHER" id="PTHR46696:SF1">
    <property type="entry name" value="CYTOCHROME P450 YJIB-RELATED"/>
    <property type="match status" value="1"/>
</dbReference>
<dbReference type="InterPro" id="IPR001128">
    <property type="entry name" value="Cyt_P450"/>
</dbReference>
<dbReference type="RefSeq" id="WP_313666828.1">
    <property type="nucleotide sequence ID" value="NZ_JACHMS010000001.1"/>
</dbReference>
<organism evidence="8 9">
    <name type="scientific">Streptomyces luteogriseus</name>
    <dbReference type="NCBI Taxonomy" id="68233"/>
    <lineage>
        <taxon>Bacteria</taxon>
        <taxon>Bacillati</taxon>
        <taxon>Actinomycetota</taxon>
        <taxon>Actinomycetes</taxon>
        <taxon>Kitasatosporales</taxon>
        <taxon>Streptomycetaceae</taxon>
        <taxon>Streptomyces</taxon>
    </lineage>
</organism>
<dbReference type="SMR" id="A0A7W7DLE6"/>
<keyword evidence="9" id="KW-1185">Reference proteome</keyword>